<dbReference type="Gene3D" id="3.40.50.720">
    <property type="entry name" value="NAD(P)-binding Rossmann-like Domain"/>
    <property type="match status" value="1"/>
</dbReference>
<dbReference type="InterPro" id="IPR035985">
    <property type="entry name" value="Ubiquitin-activating_enz"/>
</dbReference>
<keyword evidence="3" id="KW-1185">Reference proteome</keyword>
<comment type="caution">
    <text evidence="2">The sequence shown here is derived from an EMBL/GenBank/DDBJ whole genome shotgun (WGS) entry which is preliminary data.</text>
</comment>
<dbReference type="PANTHER" id="PTHR43267">
    <property type="entry name" value="TRNA THREONYLCARBAMOYLADENOSINE DEHYDRATASE"/>
    <property type="match status" value="1"/>
</dbReference>
<dbReference type="EMBL" id="JBHUFD010000012">
    <property type="protein sequence ID" value="MFD1874520.1"/>
    <property type="molecule type" value="Genomic_DNA"/>
</dbReference>
<dbReference type="PANTHER" id="PTHR43267:SF1">
    <property type="entry name" value="TRNA THREONYLCARBAMOYLADENOSINE DEHYDRATASE"/>
    <property type="match status" value="1"/>
</dbReference>
<reference evidence="3" key="1">
    <citation type="journal article" date="2019" name="Int. J. Syst. Evol. Microbiol.">
        <title>The Global Catalogue of Microorganisms (GCM) 10K type strain sequencing project: providing services to taxonomists for standard genome sequencing and annotation.</title>
        <authorList>
            <consortium name="The Broad Institute Genomics Platform"/>
            <consortium name="The Broad Institute Genome Sequencing Center for Infectious Disease"/>
            <person name="Wu L."/>
            <person name="Ma J."/>
        </authorList>
    </citation>
    <scope>NUCLEOTIDE SEQUENCE [LARGE SCALE GENOMIC DNA]</scope>
    <source>
        <strain evidence="3">CGMCC 1.15795</strain>
    </source>
</reference>
<evidence type="ECO:0000313" key="2">
    <source>
        <dbReference type="EMBL" id="MFD1874520.1"/>
    </source>
</evidence>
<dbReference type="SUPFAM" id="SSF69572">
    <property type="entry name" value="Activating enzymes of the ubiquitin-like proteins"/>
    <property type="match status" value="1"/>
</dbReference>
<dbReference type="InterPro" id="IPR045886">
    <property type="entry name" value="ThiF/MoeB/HesA"/>
</dbReference>
<evidence type="ECO:0000313" key="3">
    <source>
        <dbReference type="Proteomes" id="UP001597197"/>
    </source>
</evidence>
<gene>
    <name evidence="2" type="ORF">ACFSDX_18910</name>
</gene>
<protein>
    <submittedName>
        <fullName evidence="2">HesA/MoeB/ThiF family protein</fullName>
    </submittedName>
</protein>
<proteinExistence type="predicted"/>
<name>A0ABW4QYD6_9BACT</name>
<evidence type="ECO:0000259" key="1">
    <source>
        <dbReference type="Pfam" id="PF00899"/>
    </source>
</evidence>
<dbReference type="RefSeq" id="WP_382316395.1">
    <property type="nucleotide sequence ID" value="NZ_JBHUFD010000012.1"/>
</dbReference>
<dbReference type="Proteomes" id="UP001597197">
    <property type="component" value="Unassembled WGS sequence"/>
</dbReference>
<dbReference type="InterPro" id="IPR000594">
    <property type="entry name" value="ThiF_NAD_FAD-bd"/>
</dbReference>
<dbReference type="Pfam" id="PF00899">
    <property type="entry name" value="ThiF"/>
    <property type="match status" value="1"/>
</dbReference>
<organism evidence="2 3">
    <name type="scientific">Hymenobacter bucti</name>
    <dbReference type="NCBI Taxonomy" id="1844114"/>
    <lineage>
        <taxon>Bacteria</taxon>
        <taxon>Pseudomonadati</taxon>
        <taxon>Bacteroidota</taxon>
        <taxon>Cytophagia</taxon>
        <taxon>Cytophagales</taxon>
        <taxon>Hymenobacteraceae</taxon>
        <taxon>Hymenobacter</taxon>
    </lineage>
</organism>
<sequence length="472" mass="52546">MYKLRMNGPDYIALRQHLFPGDENEAIAFALCGHNQYDDEETFLVHRLELFSHDKCLERRPDLVVWPPTAIVHLLEECRVNGWMLLKIHCHPGGGYPKFSDLDDESDLQLSDTLTGWINRDESFISVIMLPDGHLFGRAVTAKSEFIPLTSILVAGDDIHLFLPEKTPSSDCEEDSSEVQLRTRQAFGEGAVRQLRKLRIGIVGCSGTGSIVAELLGRLGIGELVLVDHDVVEHKNLNRILNARLTDAVAARHKVHVLKEAIEASGTNVIVHAIPLGLHDYLAYKAIAACDIVFGCMDSIDGRHLLNRIATFFILPYFDLGIRLDADGFGGINEAMGRVDYIQPGGSSLLSRERYTLELLRAADLARTNPEEYERQLEAKYIRSANVESPAVISINMAFSAQAVTELLARLHSFRTEDNSRFAEVTFSIAGFLLHRKRDGMPDKDLARYIGRGTMLPLLNAPTLIINKPAGL</sequence>
<accession>A0ABW4QYD6</accession>
<feature type="domain" description="THIF-type NAD/FAD binding fold" evidence="1">
    <location>
        <begin position="185"/>
        <end position="323"/>
    </location>
</feature>